<proteinExistence type="inferred from homology"/>
<dbReference type="NCBIfam" id="TIGR00017">
    <property type="entry name" value="cmk"/>
    <property type="match status" value="1"/>
</dbReference>
<comment type="catalytic activity">
    <reaction evidence="6 8">
        <text>dCMP + ATP = dCDP + ADP</text>
        <dbReference type="Rhea" id="RHEA:25094"/>
        <dbReference type="ChEBI" id="CHEBI:30616"/>
        <dbReference type="ChEBI" id="CHEBI:57566"/>
        <dbReference type="ChEBI" id="CHEBI:58593"/>
        <dbReference type="ChEBI" id="CHEBI:456216"/>
        <dbReference type="EC" id="2.7.4.25"/>
    </reaction>
</comment>
<keyword evidence="4 8" id="KW-0418">Kinase</keyword>
<protein>
    <recommendedName>
        <fullName evidence="8">Cytidylate kinase</fullName>
        <shortName evidence="8">CK</shortName>
        <ecNumber evidence="8">2.7.4.25</ecNumber>
    </recommendedName>
    <alternativeName>
        <fullName evidence="8">Cytidine monophosphate kinase</fullName>
        <shortName evidence="8">CMP kinase</shortName>
    </alternativeName>
</protein>
<evidence type="ECO:0000256" key="6">
    <source>
        <dbReference type="ARBA" id="ARBA00047615"/>
    </source>
</evidence>
<evidence type="ECO:0000256" key="8">
    <source>
        <dbReference type="HAMAP-Rule" id="MF_00238"/>
    </source>
</evidence>
<keyword evidence="3 8" id="KW-0547">Nucleotide-binding</keyword>
<evidence type="ECO:0000256" key="2">
    <source>
        <dbReference type="ARBA" id="ARBA00022679"/>
    </source>
</evidence>
<dbReference type="EMBL" id="DTDJ01000022">
    <property type="protein sequence ID" value="HGL17214.1"/>
    <property type="molecule type" value="Genomic_DNA"/>
</dbReference>
<dbReference type="PANTHER" id="PTHR21299:SF2">
    <property type="entry name" value="CYTIDYLATE KINASE"/>
    <property type="match status" value="1"/>
</dbReference>
<dbReference type="PANTHER" id="PTHR21299">
    <property type="entry name" value="CYTIDYLATE KINASE/PANTOATE-BETA-ALANINE LIGASE"/>
    <property type="match status" value="1"/>
</dbReference>
<accession>A0A7V3ZX35</accession>
<evidence type="ECO:0000256" key="4">
    <source>
        <dbReference type="ARBA" id="ARBA00022777"/>
    </source>
</evidence>
<dbReference type="AlphaFoldDB" id="A0A7V3ZX35"/>
<reference evidence="10" key="1">
    <citation type="journal article" date="2020" name="mSystems">
        <title>Genome- and Community-Level Interaction Insights into Carbon Utilization and Element Cycling Functions of Hydrothermarchaeota in Hydrothermal Sediment.</title>
        <authorList>
            <person name="Zhou Z."/>
            <person name="Liu Y."/>
            <person name="Xu W."/>
            <person name="Pan J."/>
            <person name="Luo Z.H."/>
            <person name="Li M."/>
        </authorList>
    </citation>
    <scope>NUCLEOTIDE SEQUENCE [LARGE SCALE GENOMIC DNA]</scope>
    <source>
        <strain evidence="10">SpSt-69</strain>
    </source>
</reference>
<comment type="similarity">
    <text evidence="1 8">Belongs to the cytidylate kinase family. Type 1 subfamily.</text>
</comment>
<keyword evidence="2 8" id="KW-0808">Transferase</keyword>
<evidence type="ECO:0000313" key="10">
    <source>
        <dbReference type="EMBL" id="HGL17214.1"/>
    </source>
</evidence>
<sequence length="226" mass="25199">MKPNLKIAIDGPAGAGKTTTARLVAKALGLLHVDTGAMYRAVALAVLRKGVDPADSEAVKKVVEDVRIDQKVINDEVRTYLDGEDVSNGIRTPEVDKVVSIISAYPFVREKMVELQRKMAQKGGVVIEGRDIGTVVLPDADLKVFMKASPEERARRRLKELELRGIKADFDKILEEIKKRDEMDSTRDYAPLKIPEDAFILDTTNLSIEEQVDLILKEVKRRFSLS</sequence>
<comment type="caution">
    <text evidence="10">The sequence shown here is derived from an EMBL/GenBank/DDBJ whole genome shotgun (WGS) entry which is preliminary data.</text>
</comment>
<gene>
    <name evidence="8" type="primary">cmk</name>
    <name evidence="10" type="ORF">ENU66_02610</name>
</gene>
<evidence type="ECO:0000256" key="1">
    <source>
        <dbReference type="ARBA" id="ARBA00009427"/>
    </source>
</evidence>
<dbReference type="InterPro" id="IPR027417">
    <property type="entry name" value="P-loop_NTPase"/>
</dbReference>
<evidence type="ECO:0000259" key="9">
    <source>
        <dbReference type="Pfam" id="PF02224"/>
    </source>
</evidence>
<dbReference type="HAMAP" id="MF_00238">
    <property type="entry name" value="Cytidyl_kinase_type1"/>
    <property type="match status" value="1"/>
</dbReference>
<feature type="binding site" evidence="8">
    <location>
        <begin position="11"/>
        <end position="19"/>
    </location>
    <ligand>
        <name>ATP</name>
        <dbReference type="ChEBI" id="CHEBI:30616"/>
    </ligand>
</feature>
<evidence type="ECO:0000256" key="5">
    <source>
        <dbReference type="ARBA" id="ARBA00022840"/>
    </source>
</evidence>
<evidence type="ECO:0000256" key="3">
    <source>
        <dbReference type="ARBA" id="ARBA00022741"/>
    </source>
</evidence>
<dbReference type="GO" id="GO:0005829">
    <property type="term" value="C:cytosol"/>
    <property type="evidence" value="ECO:0007669"/>
    <property type="project" value="TreeGrafter"/>
</dbReference>
<dbReference type="InterPro" id="IPR003136">
    <property type="entry name" value="Cytidylate_kin"/>
</dbReference>
<dbReference type="GO" id="GO:0036431">
    <property type="term" value="F:dCMP kinase activity"/>
    <property type="evidence" value="ECO:0007669"/>
    <property type="project" value="InterPro"/>
</dbReference>
<dbReference type="SUPFAM" id="SSF52540">
    <property type="entry name" value="P-loop containing nucleoside triphosphate hydrolases"/>
    <property type="match status" value="1"/>
</dbReference>
<dbReference type="EC" id="2.7.4.25" evidence="8"/>
<dbReference type="GO" id="GO:0006220">
    <property type="term" value="P:pyrimidine nucleotide metabolic process"/>
    <property type="evidence" value="ECO:0007669"/>
    <property type="project" value="UniProtKB-UniRule"/>
</dbReference>
<dbReference type="GO" id="GO:0005524">
    <property type="term" value="F:ATP binding"/>
    <property type="evidence" value="ECO:0007669"/>
    <property type="project" value="UniProtKB-UniRule"/>
</dbReference>
<keyword evidence="8" id="KW-0963">Cytoplasm</keyword>
<evidence type="ECO:0000256" key="7">
    <source>
        <dbReference type="ARBA" id="ARBA00048478"/>
    </source>
</evidence>
<dbReference type="CDD" id="cd02020">
    <property type="entry name" value="CMPK"/>
    <property type="match status" value="1"/>
</dbReference>
<feature type="domain" description="Cytidylate kinase" evidence="9">
    <location>
        <begin position="7"/>
        <end position="220"/>
    </location>
</feature>
<dbReference type="Gene3D" id="3.40.50.300">
    <property type="entry name" value="P-loop containing nucleotide triphosphate hydrolases"/>
    <property type="match status" value="1"/>
</dbReference>
<comment type="catalytic activity">
    <reaction evidence="7 8">
        <text>CMP + ATP = CDP + ADP</text>
        <dbReference type="Rhea" id="RHEA:11600"/>
        <dbReference type="ChEBI" id="CHEBI:30616"/>
        <dbReference type="ChEBI" id="CHEBI:58069"/>
        <dbReference type="ChEBI" id="CHEBI:60377"/>
        <dbReference type="ChEBI" id="CHEBI:456216"/>
        <dbReference type="EC" id="2.7.4.25"/>
    </reaction>
</comment>
<keyword evidence="5 8" id="KW-0067">ATP-binding</keyword>
<dbReference type="Pfam" id="PF02224">
    <property type="entry name" value="Cytidylate_kin"/>
    <property type="match status" value="1"/>
</dbReference>
<comment type="subcellular location">
    <subcellularLocation>
        <location evidence="8">Cytoplasm</location>
    </subcellularLocation>
</comment>
<organism evidence="10">
    <name type="scientific">candidate division WOR-3 bacterium</name>
    <dbReference type="NCBI Taxonomy" id="2052148"/>
    <lineage>
        <taxon>Bacteria</taxon>
        <taxon>Bacteria division WOR-3</taxon>
    </lineage>
</organism>
<name>A0A7V3ZX35_UNCW3</name>
<dbReference type="GO" id="GO:0015949">
    <property type="term" value="P:nucleobase-containing small molecule interconversion"/>
    <property type="evidence" value="ECO:0007669"/>
    <property type="project" value="TreeGrafter"/>
</dbReference>
<dbReference type="InterPro" id="IPR011994">
    <property type="entry name" value="Cytidylate_kinase_dom"/>
</dbReference>